<feature type="binding site" evidence="6">
    <location>
        <position position="249"/>
    </location>
    <ligand>
        <name>Mg(2+)</name>
        <dbReference type="ChEBI" id="CHEBI:18420"/>
    </ligand>
</feature>
<dbReference type="NCBIfam" id="TIGR00450">
    <property type="entry name" value="mnmE_trmE_thdF"/>
    <property type="match status" value="1"/>
</dbReference>
<dbReference type="SUPFAM" id="SSF116878">
    <property type="entry name" value="TrmE connector domain"/>
    <property type="match status" value="1"/>
</dbReference>
<gene>
    <name evidence="6 9" type="primary">mnmE</name>
    <name evidence="6" type="synonym">trmE</name>
    <name evidence="9" type="ORF">H9862_02065</name>
</gene>
<dbReference type="InterPro" id="IPR031168">
    <property type="entry name" value="G_TrmE"/>
</dbReference>
<feature type="binding site" evidence="6">
    <location>
        <begin position="224"/>
        <end position="229"/>
    </location>
    <ligand>
        <name>GTP</name>
        <dbReference type="ChEBI" id="CHEBI:37565"/>
    </ligand>
</feature>
<evidence type="ECO:0000259" key="8">
    <source>
        <dbReference type="PROSITE" id="PS51709"/>
    </source>
</evidence>
<dbReference type="Pfam" id="PF01926">
    <property type="entry name" value="MMR_HSR1"/>
    <property type="match status" value="1"/>
</dbReference>
<dbReference type="InterPro" id="IPR027368">
    <property type="entry name" value="MnmE_dom2"/>
</dbReference>
<keyword evidence="6" id="KW-0479">Metal-binding</keyword>
<keyword evidence="6" id="KW-0460">Magnesium</keyword>
<dbReference type="GO" id="GO:0046872">
    <property type="term" value="F:metal ion binding"/>
    <property type="evidence" value="ECO:0007669"/>
    <property type="project" value="UniProtKB-KW"/>
</dbReference>
<organism evidence="9 10">
    <name type="scientific">Candidatus Akkermansia intestinigallinarum</name>
    <dbReference type="NCBI Taxonomy" id="2838431"/>
    <lineage>
        <taxon>Bacteria</taxon>
        <taxon>Pseudomonadati</taxon>
        <taxon>Verrucomicrobiota</taxon>
        <taxon>Verrucomicrobiia</taxon>
        <taxon>Verrucomicrobiales</taxon>
        <taxon>Akkermansiaceae</taxon>
        <taxon>Akkermansia</taxon>
    </lineage>
</organism>
<dbReference type="InterPro" id="IPR018948">
    <property type="entry name" value="GTP-bd_TrmE_N"/>
</dbReference>
<evidence type="ECO:0000256" key="5">
    <source>
        <dbReference type="ARBA" id="ARBA00023134"/>
    </source>
</evidence>
<comment type="subunit">
    <text evidence="6">Homodimer. Heterotetramer of two MnmE and two MnmG subunits.</text>
</comment>
<dbReference type="Pfam" id="PF10396">
    <property type="entry name" value="TrmE_N"/>
    <property type="match status" value="1"/>
</dbReference>
<dbReference type="Gene3D" id="1.20.120.430">
    <property type="entry name" value="tRNA modification GTPase MnmE domain 2"/>
    <property type="match status" value="1"/>
</dbReference>
<dbReference type="Pfam" id="PF12631">
    <property type="entry name" value="MnmE_helical"/>
    <property type="match status" value="1"/>
</dbReference>
<reference evidence="9" key="2">
    <citation type="submission" date="2021-04" db="EMBL/GenBank/DDBJ databases">
        <authorList>
            <person name="Gilroy R."/>
        </authorList>
    </citation>
    <scope>NUCLEOTIDE SEQUENCE</scope>
    <source>
        <strain evidence="9">14975</strain>
    </source>
</reference>
<keyword evidence="6" id="KW-0963">Cytoplasm</keyword>
<evidence type="ECO:0000256" key="4">
    <source>
        <dbReference type="ARBA" id="ARBA00022958"/>
    </source>
</evidence>
<dbReference type="InterPro" id="IPR027417">
    <property type="entry name" value="P-loop_NTPase"/>
</dbReference>
<dbReference type="HAMAP" id="MF_00379">
    <property type="entry name" value="GTPase_MnmE"/>
    <property type="match status" value="1"/>
</dbReference>
<dbReference type="EMBL" id="DXFQ01000033">
    <property type="protein sequence ID" value="HIX19372.1"/>
    <property type="molecule type" value="Genomic_DNA"/>
</dbReference>
<comment type="function">
    <text evidence="6">Exhibits a very high intrinsic GTPase hydrolysis rate. Involved in the addition of a carboxymethylaminomethyl (cmnm) group at the wobble position (U34) of certain tRNAs, forming tRNA-cmnm(5)s(2)U34.</text>
</comment>
<dbReference type="InterPro" id="IPR005225">
    <property type="entry name" value="Small_GTP-bd"/>
</dbReference>
<dbReference type="InterPro" id="IPR006073">
    <property type="entry name" value="GTP-bd"/>
</dbReference>
<dbReference type="SUPFAM" id="SSF52540">
    <property type="entry name" value="P-loop containing nucleoside triphosphate hydrolases"/>
    <property type="match status" value="1"/>
</dbReference>
<dbReference type="EC" id="3.6.-.-" evidence="6"/>
<dbReference type="InterPro" id="IPR004520">
    <property type="entry name" value="GTPase_MnmE"/>
</dbReference>
<feature type="domain" description="TrmE-type G" evidence="8">
    <location>
        <begin position="214"/>
        <end position="365"/>
    </location>
</feature>
<keyword evidence="2 6" id="KW-0819">tRNA processing</keyword>
<feature type="binding site" evidence="6">
    <location>
        <position position="118"/>
    </location>
    <ligand>
        <name>(6S)-5-formyl-5,6,7,8-tetrahydrofolate</name>
        <dbReference type="ChEBI" id="CHEBI:57457"/>
    </ligand>
</feature>
<dbReference type="PROSITE" id="PS51709">
    <property type="entry name" value="G_TRME"/>
    <property type="match status" value="1"/>
</dbReference>
<comment type="caution">
    <text evidence="6">Lacks conserved residue(s) required for the propagation of feature annotation.</text>
</comment>
<dbReference type="PANTHER" id="PTHR42714">
    <property type="entry name" value="TRNA MODIFICATION GTPASE GTPBP3"/>
    <property type="match status" value="1"/>
</dbReference>
<evidence type="ECO:0000256" key="3">
    <source>
        <dbReference type="ARBA" id="ARBA00022741"/>
    </source>
</evidence>
<proteinExistence type="inferred from homology"/>
<reference evidence="9" key="1">
    <citation type="journal article" date="2021" name="PeerJ">
        <title>Extensive microbial diversity within the chicken gut microbiome revealed by metagenomics and culture.</title>
        <authorList>
            <person name="Gilroy R."/>
            <person name="Ravi A."/>
            <person name="Getino M."/>
            <person name="Pursley I."/>
            <person name="Horton D.L."/>
            <person name="Alikhan N.F."/>
            <person name="Baker D."/>
            <person name="Gharbi K."/>
            <person name="Hall N."/>
            <person name="Watson M."/>
            <person name="Adriaenssens E.M."/>
            <person name="Foster-Nyarko E."/>
            <person name="Jarju S."/>
            <person name="Secka A."/>
            <person name="Antonio M."/>
            <person name="Oren A."/>
            <person name="Chaudhuri R.R."/>
            <person name="La Ragione R."/>
            <person name="Hildebrand F."/>
            <person name="Pallen M.J."/>
        </authorList>
    </citation>
    <scope>NUCLEOTIDE SEQUENCE</scope>
    <source>
        <strain evidence="9">14975</strain>
    </source>
</reference>
<comment type="caution">
    <text evidence="9">The sequence shown here is derived from an EMBL/GenBank/DDBJ whole genome shotgun (WGS) entry which is preliminary data.</text>
</comment>
<dbReference type="GO" id="GO:0003924">
    <property type="term" value="F:GTPase activity"/>
    <property type="evidence" value="ECO:0007669"/>
    <property type="project" value="UniProtKB-UniRule"/>
</dbReference>
<dbReference type="CDD" id="cd04164">
    <property type="entry name" value="trmE"/>
    <property type="match status" value="1"/>
</dbReference>
<keyword evidence="3 6" id="KW-0547">Nucleotide-binding</keyword>
<dbReference type="GO" id="GO:0005525">
    <property type="term" value="F:GTP binding"/>
    <property type="evidence" value="ECO:0007669"/>
    <property type="project" value="UniProtKB-UniRule"/>
</dbReference>
<sequence>MTETIAAVATPPGTGALAVIRVSGPGAREVLAACTRGRRPEPRRATLLRVRDAQDRVIDEVVATFFAAPASFTGEDVVELSCHGGLLVTKRVLERLFACGARPAEPGEFSRRAFENGRMDLTQAEAVMDIISAGSDLALRAAQNQLQGAICRRVEAAVNVLTDVAAHTVAFIDFPDEDIEPAALSELLRRLELADAMLAELLATADEGRVLREGIRTAIVGAPNVGKSSLLNCLLGYERAIVSDTAGTTRDTIEESLRLGGLCLHLIDTAGLHESGDALEQAGMERSKAAGASADLLIEVVDASQAPVPLPPELQSLHGARHLLLLNKCDLPMHPLQEKRGGIRFSCRSGEGRAELEAALQALFLHESGESDSFAAINSRHRYALVQAREALARAKEALRAGESPEFVDVDLQEALEALGAITGKTDTEDILSRVFATFCLGK</sequence>
<accession>A0A9D2AGS4</accession>
<dbReference type="NCBIfam" id="TIGR00231">
    <property type="entry name" value="small_GTP"/>
    <property type="match status" value="1"/>
</dbReference>
<feature type="binding site" evidence="6">
    <location>
        <position position="79"/>
    </location>
    <ligand>
        <name>(6S)-5-formyl-5,6,7,8-tetrahydrofolate</name>
        <dbReference type="ChEBI" id="CHEBI:57457"/>
    </ligand>
</feature>
<comment type="similarity">
    <text evidence="1 6 7">Belongs to the TRAFAC class TrmE-Era-EngA-EngB-Septin-like GTPase superfamily. TrmE GTPase family.</text>
</comment>
<comment type="cofactor">
    <cofactor evidence="6">
        <name>K(+)</name>
        <dbReference type="ChEBI" id="CHEBI:29103"/>
    </cofactor>
    <text evidence="6">Binds 1 potassium ion per subunit.</text>
</comment>
<feature type="binding site" evidence="6">
    <location>
        <position position="228"/>
    </location>
    <ligand>
        <name>Mg(2+)</name>
        <dbReference type="ChEBI" id="CHEBI:18420"/>
    </ligand>
</feature>
<dbReference type="PANTHER" id="PTHR42714:SF2">
    <property type="entry name" value="TRNA MODIFICATION GTPASE GTPBP3, MITOCHONDRIAL"/>
    <property type="match status" value="1"/>
</dbReference>
<evidence type="ECO:0000256" key="1">
    <source>
        <dbReference type="ARBA" id="ARBA00011043"/>
    </source>
</evidence>
<keyword evidence="6 9" id="KW-0378">Hydrolase</keyword>
<feature type="binding site" evidence="6">
    <location>
        <begin position="268"/>
        <end position="271"/>
    </location>
    <ligand>
        <name>GTP</name>
        <dbReference type="ChEBI" id="CHEBI:37565"/>
    </ligand>
</feature>
<comment type="subcellular location">
    <subcellularLocation>
        <location evidence="6">Cytoplasm</location>
    </subcellularLocation>
</comment>
<dbReference type="SUPFAM" id="SSF103025">
    <property type="entry name" value="Folate-binding domain"/>
    <property type="match status" value="1"/>
</dbReference>
<feature type="binding site" evidence="6">
    <location>
        <position position="21"/>
    </location>
    <ligand>
        <name>(6S)-5-formyl-5,6,7,8-tetrahydrofolate</name>
        <dbReference type="ChEBI" id="CHEBI:57457"/>
    </ligand>
</feature>
<feature type="binding site" evidence="6">
    <location>
        <begin position="243"/>
        <end position="249"/>
    </location>
    <ligand>
        <name>GTP</name>
        <dbReference type="ChEBI" id="CHEBI:37565"/>
    </ligand>
</feature>
<dbReference type="Gene3D" id="3.30.1360.120">
    <property type="entry name" value="Probable tRNA modification gtpase trme, domain 1"/>
    <property type="match status" value="1"/>
</dbReference>
<dbReference type="NCBIfam" id="NF003661">
    <property type="entry name" value="PRK05291.1-3"/>
    <property type="match status" value="1"/>
</dbReference>
<dbReference type="CDD" id="cd14858">
    <property type="entry name" value="TrmE_N"/>
    <property type="match status" value="1"/>
</dbReference>
<dbReference type="GO" id="GO:0002098">
    <property type="term" value="P:tRNA wobble uridine modification"/>
    <property type="evidence" value="ECO:0007669"/>
    <property type="project" value="TreeGrafter"/>
</dbReference>
<dbReference type="Gene3D" id="3.40.50.300">
    <property type="entry name" value="P-loop containing nucleotide triphosphate hydrolases"/>
    <property type="match status" value="1"/>
</dbReference>
<keyword evidence="4 6" id="KW-0630">Potassium</keyword>
<evidence type="ECO:0000313" key="9">
    <source>
        <dbReference type="EMBL" id="HIX19372.1"/>
    </source>
</evidence>
<feature type="binding site" evidence="6">
    <location>
        <position position="443"/>
    </location>
    <ligand>
        <name>(6S)-5-formyl-5,6,7,8-tetrahydrofolate</name>
        <dbReference type="ChEBI" id="CHEBI:57457"/>
    </ligand>
</feature>
<dbReference type="GO" id="GO:0005829">
    <property type="term" value="C:cytosol"/>
    <property type="evidence" value="ECO:0007669"/>
    <property type="project" value="TreeGrafter"/>
</dbReference>
<dbReference type="InterPro" id="IPR025867">
    <property type="entry name" value="MnmE_helical"/>
</dbReference>
<name>A0A9D2AGS4_9BACT</name>
<dbReference type="InterPro" id="IPR027266">
    <property type="entry name" value="TrmE/GcvT-like"/>
</dbReference>
<dbReference type="Proteomes" id="UP000823964">
    <property type="component" value="Unassembled WGS sequence"/>
</dbReference>
<keyword evidence="5 6" id="KW-0342">GTP-binding</keyword>
<dbReference type="AlphaFoldDB" id="A0A9D2AGS4"/>
<protein>
    <recommendedName>
        <fullName evidence="6">tRNA modification GTPase MnmE</fullName>
        <ecNumber evidence="6">3.6.-.-</ecNumber>
    </recommendedName>
</protein>
<evidence type="ECO:0000256" key="2">
    <source>
        <dbReference type="ARBA" id="ARBA00022694"/>
    </source>
</evidence>
<evidence type="ECO:0000313" key="10">
    <source>
        <dbReference type="Proteomes" id="UP000823964"/>
    </source>
</evidence>
<dbReference type="GO" id="GO:0030488">
    <property type="term" value="P:tRNA methylation"/>
    <property type="evidence" value="ECO:0007669"/>
    <property type="project" value="TreeGrafter"/>
</dbReference>
<evidence type="ECO:0000256" key="7">
    <source>
        <dbReference type="RuleBase" id="RU003313"/>
    </source>
</evidence>
<evidence type="ECO:0000256" key="6">
    <source>
        <dbReference type="HAMAP-Rule" id="MF_00379"/>
    </source>
</evidence>